<dbReference type="Proteomes" id="UP000237662">
    <property type="component" value="Unassembled WGS sequence"/>
</dbReference>
<evidence type="ECO:0000313" key="2">
    <source>
        <dbReference type="Proteomes" id="UP000237662"/>
    </source>
</evidence>
<comment type="caution">
    <text evidence="1">The sequence shown here is derived from an EMBL/GenBank/DDBJ whole genome shotgun (WGS) entry which is preliminary data.</text>
</comment>
<protein>
    <submittedName>
        <fullName evidence="1">Uncharacterized protein</fullName>
    </submittedName>
</protein>
<accession>A0A2S6HZM4</accession>
<name>A0A2S6HZM4_9BACT</name>
<reference evidence="1 2" key="1">
    <citation type="submission" date="2018-02" db="EMBL/GenBank/DDBJ databases">
        <title>Genomic Encyclopedia of Archaeal and Bacterial Type Strains, Phase II (KMG-II): from individual species to whole genera.</title>
        <authorList>
            <person name="Goeker M."/>
        </authorList>
    </citation>
    <scope>NUCLEOTIDE SEQUENCE [LARGE SCALE GENOMIC DNA]</scope>
    <source>
        <strain evidence="1 2">DSM 29526</strain>
    </source>
</reference>
<dbReference type="InterPro" id="IPR015943">
    <property type="entry name" value="WD40/YVTN_repeat-like_dom_sf"/>
</dbReference>
<dbReference type="OrthoDB" id="2079456at2"/>
<dbReference type="RefSeq" id="WP_104421891.1">
    <property type="nucleotide sequence ID" value="NZ_PTJC01000012.1"/>
</dbReference>
<dbReference type="AlphaFoldDB" id="A0A2S6HZM4"/>
<gene>
    <name evidence="1" type="ORF">CLV84_4337</name>
</gene>
<keyword evidence="2" id="KW-1185">Reference proteome</keyword>
<dbReference type="SUPFAM" id="SSF50998">
    <property type="entry name" value="Quinoprotein alcohol dehydrogenase-like"/>
    <property type="match status" value="1"/>
</dbReference>
<evidence type="ECO:0000313" key="1">
    <source>
        <dbReference type="EMBL" id="PPK83791.1"/>
    </source>
</evidence>
<dbReference type="Gene3D" id="2.130.10.10">
    <property type="entry name" value="YVTN repeat-like/Quinoprotein amine dehydrogenase"/>
    <property type="match status" value="1"/>
</dbReference>
<organism evidence="1 2">
    <name type="scientific">Neolewinella xylanilytica</name>
    <dbReference type="NCBI Taxonomy" id="1514080"/>
    <lineage>
        <taxon>Bacteria</taxon>
        <taxon>Pseudomonadati</taxon>
        <taxon>Bacteroidota</taxon>
        <taxon>Saprospiria</taxon>
        <taxon>Saprospirales</taxon>
        <taxon>Lewinellaceae</taxon>
        <taxon>Neolewinella</taxon>
    </lineage>
</organism>
<dbReference type="EMBL" id="PTJC01000012">
    <property type="protein sequence ID" value="PPK83791.1"/>
    <property type="molecule type" value="Genomic_DNA"/>
</dbReference>
<sequence>MDVELGVKINLADCSLSSFDCDPGFFDNNLYFAHPCIDRESVMPNGLYSKKISIFRIDTANLQVENKSIKFRHSEPYKFKIYDSKQWNFSKINLDIILHVGVSINVDTLQVVSFEKSPRVSSGITDTVRFDDYLIEYNGRSTVACKMLGANKIIWQIKLIGYLYTAIEKIGNTVFWGTAGKGGGFYAVDLESGKILTLYENGDASNYEWYDGNVLLKNKKGDLLLLNPYSSQEITTLSLNGQVMGNRISVFGNRAVVLSHSLNREFTILNWVKLR</sequence>
<dbReference type="InterPro" id="IPR011047">
    <property type="entry name" value="Quinoprotein_ADH-like_sf"/>
</dbReference>
<proteinExistence type="predicted"/>